<feature type="transmembrane region" description="Helical" evidence="1">
    <location>
        <begin position="147"/>
        <end position="175"/>
    </location>
</feature>
<dbReference type="OrthoDB" id="121140at2"/>
<dbReference type="AlphaFoldDB" id="A0A4Q8ABV0"/>
<feature type="transmembrane region" description="Helical" evidence="1">
    <location>
        <begin position="88"/>
        <end position="108"/>
    </location>
</feature>
<keyword evidence="1" id="KW-0472">Membrane</keyword>
<sequence>MTHQPQPYAPFPVAPRPGALPLRILGLGDYFEAIFRIIRFGPMATLPILIVSQAAASLLILLGLGVVFSDSMYFLSGTVGSDVPPMPTAGALAGGLTVTLAGMLIGLIGQLLTVPFSTVTAIRAASNRRTSLADAWSAFRPRAGKFLFLYFLILVPIGIVATLIATALVAVWFYALFNAFEHGTTGGALWIVPLVGIGMIVLGTWLAVKLSVALNALSVEDISATGAIRRTWTLTRGLWWRTFGILLFFGVLTSVASGMLSFPVELVTGFSSAMMDLSGAGELSALVIIGMLVSAALSGAAAALQVIVVAVLYIDLRFRKEGLHQAIWAQTQTKPAEPPHSDGTV</sequence>
<evidence type="ECO:0000313" key="3">
    <source>
        <dbReference type="Proteomes" id="UP000292685"/>
    </source>
</evidence>
<organism evidence="2 3">
    <name type="scientific">Zhihengliuella halotolerans</name>
    <dbReference type="NCBI Taxonomy" id="370736"/>
    <lineage>
        <taxon>Bacteria</taxon>
        <taxon>Bacillati</taxon>
        <taxon>Actinomycetota</taxon>
        <taxon>Actinomycetes</taxon>
        <taxon>Micrococcales</taxon>
        <taxon>Micrococcaceae</taxon>
        <taxon>Zhihengliuella</taxon>
    </lineage>
</organism>
<dbReference type="Proteomes" id="UP000292685">
    <property type="component" value="Unassembled WGS sequence"/>
</dbReference>
<feature type="transmembrane region" description="Helical" evidence="1">
    <location>
        <begin position="238"/>
        <end position="263"/>
    </location>
</feature>
<keyword evidence="1" id="KW-1133">Transmembrane helix</keyword>
<accession>A0A4Q8ABV0</accession>
<dbReference type="RefSeq" id="WP_130449292.1">
    <property type="nucleotide sequence ID" value="NZ_SHLA01000001.1"/>
</dbReference>
<gene>
    <name evidence="2" type="ORF">EV380_0632</name>
</gene>
<proteinExistence type="predicted"/>
<protein>
    <recommendedName>
        <fullName evidence="4">Glycerophosphoryl diester phosphodiesterase family protein</fullName>
    </recommendedName>
</protein>
<evidence type="ECO:0000313" key="2">
    <source>
        <dbReference type="EMBL" id="RZU61075.1"/>
    </source>
</evidence>
<feature type="transmembrane region" description="Helical" evidence="1">
    <location>
        <begin position="283"/>
        <end position="314"/>
    </location>
</feature>
<keyword evidence="3" id="KW-1185">Reference proteome</keyword>
<dbReference type="EMBL" id="SHLA01000001">
    <property type="protein sequence ID" value="RZU61075.1"/>
    <property type="molecule type" value="Genomic_DNA"/>
</dbReference>
<feature type="transmembrane region" description="Helical" evidence="1">
    <location>
        <begin position="46"/>
        <end position="68"/>
    </location>
</feature>
<evidence type="ECO:0008006" key="4">
    <source>
        <dbReference type="Google" id="ProtNLM"/>
    </source>
</evidence>
<comment type="caution">
    <text evidence="2">The sequence shown here is derived from an EMBL/GenBank/DDBJ whole genome shotgun (WGS) entry which is preliminary data.</text>
</comment>
<name>A0A4Q8ABV0_9MICC</name>
<evidence type="ECO:0000256" key="1">
    <source>
        <dbReference type="SAM" id="Phobius"/>
    </source>
</evidence>
<reference evidence="2 3" key="1">
    <citation type="submission" date="2019-02" db="EMBL/GenBank/DDBJ databases">
        <title>Sequencing the genomes of 1000 actinobacteria strains.</title>
        <authorList>
            <person name="Klenk H.-P."/>
        </authorList>
    </citation>
    <scope>NUCLEOTIDE SEQUENCE [LARGE SCALE GENOMIC DNA]</scope>
    <source>
        <strain evidence="2 3">DSM 17364</strain>
    </source>
</reference>
<feature type="transmembrane region" description="Helical" evidence="1">
    <location>
        <begin position="187"/>
        <end position="208"/>
    </location>
</feature>
<keyword evidence="1" id="KW-0812">Transmembrane</keyword>